<dbReference type="GO" id="GO:0005739">
    <property type="term" value="C:mitochondrion"/>
    <property type="evidence" value="ECO:0007669"/>
    <property type="project" value="TreeGrafter"/>
</dbReference>
<evidence type="ECO:0000256" key="3">
    <source>
        <dbReference type="ARBA" id="ARBA00022763"/>
    </source>
</evidence>
<dbReference type="Pfam" id="PF05192">
    <property type="entry name" value="MutS_III"/>
    <property type="match status" value="1"/>
</dbReference>
<keyword evidence="5 7" id="KW-0238">DNA-binding</keyword>
<gene>
    <name evidence="9" type="primary">MSH1</name>
    <name evidence="9" type="ORF">F1559_003639</name>
</gene>
<comment type="similarity">
    <text evidence="1 7">Belongs to the DNA mismatch repair MutS family.</text>
</comment>
<dbReference type="InterPro" id="IPR045076">
    <property type="entry name" value="MutS"/>
</dbReference>
<evidence type="ECO:0000256" key="7">
    <source>
        <dbReference type="RuleBase" id="RU003756"/>
    </source>
</evidence>
<dbReference type="GO" id="GO:0006298">
    <property type="term" value="P:mismatch repair"/>
    <property type="evidence" value="ECO:0007669"/>
    <property type="project" value="InterPro"/>
</dbReference>
<evidence type="ECO:0000259" key="8">
    <source>
        <dbReference type="PROSITE" id="PS00486"/>
    </source>
</evidence>
<dbReference type="Gene3D" id="3.40.1170.10">
    <property type="entry name" value="DNA repair protein MutS, domain I"/>
    <property type="match status" value="1"/>
</dbReference>
<dbReference type="Proteomes" id="UP000530660">
    <property type="component" value="Unassembled WGS sequence"/>
</dbReference>
<dbReference type="GO" id="GO:0043504">
    <property type="term" value="P:mitochondrial DNA repair"/>
    <property type="evidence" value="ECO:0007669"/>
    <property type="project" value="TreeGrafter"/>
</dbReference>
<dbReference type="InterPro" id="IPR027417">
    <property type="entry name" value="P-loop_NTPase"/>
</dbReference>
<dbReference type="Gene3D" id="1.10.1420.10">
    <property type="match status" value="2"/>
</dbReference>
<protein>
    <submittedName>
        <fullName evidence="9">DNA mismatch repair ATPase msh1</fullName>
    </submittedName>
</protein>
<dbReference type="InterPro" id="IPR017261">
    <property type="entry name" value="DNA_mismatch_repair_MutS/MSH"/>
</dbReference>
<dbReference type="Gene3D" id="3.40.50.300">
    <property type="entry name" value="P-loop containing nucleotide triphosphate hydrolases"/>
    <property type="match status" value="1"/>
</dbReference>
<dbReference type="Pfam" id="PF05188">
    <property type="entry name" value="MutS_II"/>
    <property type="match status" value="1"/>
</dbReference>
<keyword evidence="3 7" id="KW-0227">DNA damage</keyword>
<dbReference type="InterPro" id="IPR007860">
    <property type="entry name" value="DNA_mmatch_repair_MutS_con_dom"/>
</dbReference>
<evidence type="ECO:0000256" key="6">
    <source>
        <dbReference type="ARBA" id="ARBA00023204"/>
    </source>
</evidence>
<evidence type="ECO:0000256" key="5">
    <source>
        <dbReference type="ARBA" id="ARBA00023125"/>
    </source>
</evidence>
<proteinExistence type="inferred from homology"/>
<evidence type="ECO:0000313" key="9">
    <source>
        <dbReference type="EMBL" id="KAF6004202.1"/>
    </source>
</evidence>
<dbReference type="SUPFAM" id="SSF53150">
    <property type="entry name" value="DNA repair protein MutS, domain II"/>
    <property type="match status" value="1"/>
</dbReference>
<dbReference type="InterPro" id="IPR007861">
    <property type="entry name" value="DNA_mismatch_repair_MutS_clamp"/>
</dbReference>
<keyword evidence="4" id="KW-0067">ATP-binding</keyword>
<keyword evidence="2 7" id="KW-0547">Nucleotide-binding</keyword>
<dbReference type="PROSITE" id="PS00486">
    <property type="entry name" value="DNA_MISMATCH_REPAIR_2"/>
    <property type="match status" value="1"/>
</dbReference>
<evidence type="ECO:0000256" key="4">
    <source>
        <dbReference type="ARBA" id="ARBA00022840"/>
    </source>
</evidence>
<dbReference type="GO" id="GO:0005634">
    <property type="term" value="C:nucleus"/>
    <property type="evidence" value="ECO:0007669"/>
    <property type="project" value="TreeGrafter"/>
</dbReference>
<dbReference type="AlphaFoldDB" id="A0A7J7IM64"/>
<dbReference type="GO" id="GO:0005524">
    <property type="term" value="F:ATP binding"/>
    <property type="evidence" value="ECO:0007669"/>
    <property type="project" value="UniProtKB-KW"/>
</dbReference>
<dbReference type="InterPro" id="IPR007696">
    <property type="entry name" value="DNA_mismatch_repair_MutS_core"/>
</dbReference>
<evidence type="ECO:0000256" key="2">
    <source>
        <dbReference type="ARBA" id="ARBA00022741"/>
    </source>
</evidence>
<dbReference type="SMART" id="SM00534">
    <property type="entry name" value="MUTSac"/>
    <property type="match status" value="1"/>
</dbReference>
<dbReference type="Pfam" id="PF00488">
    <property type="entry name" value="MutS_V"/>
    <property type="match status" value="1"/>
</dbReference>
<dbReference type="InterPro" id="IPR016151">
    <property type="entry name" value="DNA_mismatch_repair_MutS_N"/>
</dbReference>
<dbReference type="InterPro" id="IPR036187">
    <property type="entry name" value="DNA_mismatch_repair_MutS_sf"/>
</dbReference>
<comment type="caution">
    <text evidence="9">The sequence shown here is derived from an EMBL/GenBank/DDBJ whole genome shotgun (WGS) entry which is preliminary data.</text>
</comment>
<reference evidence="9 10" key="1">
    <citation type="journal article" date="2020" name="J. Phycol.">
        <title>Comparative genome analysis reveals Cyanidiococcus gen. nov., a new extremophilic red algal genus sister to Cyanidioschyzon (Cyanidioschyzonaceae, Rhodophyta).</title>
        <authorList>
            <person name="Liu S.-L."/>
            <person name="Chiang Y.-R."/>
            <person name="Yoon H.S."/>
            <person name="Fu H.-Y."/>
        </authorList>
    </citation>
    <scope>NUCLEOTIDE SEQUENCE [LARGE SCALE GENOMIC DNA]</scope>
    <source>
        <strain evidence="9 10">THAL066</strain>
    </source>
</reference>
<dbReference type="Pfam" id="PF01624">
    <property type="entry name" value="MutS_I"/>
    <property type="match status" value="1"/>
</dbReference>
<keyword evidence="6 7" id="KW-0234">DNA repair</keyword>
<evidence type="ECO:0000313" key="10">
    <source>
        <dbReference type="Proteomes" id="UP000530660"/>
    </source>
</evidence>
<dbReference type="InterPro" id="IPR036678">
    <property type="entry name" value="MutS_con_dom_sf"/>
</dbReference>
<dbReference type="SMART" id="SM00533">
    <property type="entry name" value="MUTSd"/>
    <property type="match status" value="1"/>
</dbReference>
<evidence type="ECO:0000256" key="1">
    <source>
        <dbReference type="ARBA" id="ARBA00006271"/>
    </source>
</evidence>
<dbReference type="SUPFAM" id="SSF52540">
    <property type="entry name" value="P-loop containing nucleoside triphosphate hydrolases"/>
    <property type="match status" value="1"/>
</dbReference>
<organism evidence="9 10">
    <name type="scientific">Cyanidiococcus yangmingshanensis</name>
    <dbReference type="NCBI Taxonomy" id="2690220"/>
    <lineage>
        <taxon>Eukaryota</taxon>
        <taxon>Rhodophyta</taxon>
        <taxon>Bangiophyceae</taxon>
        <taxon>Cyanidiales</taxon>
        <taxon>Cyanidiaceae</taxon>
        <taxon>Cyanidiococcus</taxon>
    </lineage>
</organism>
<dbReference type="PANTHER" id="PTHR11361">
    <property type="entry name" value="DNA MISMATCH REPAIR PROTEIN MUTS FAMILY MEMBER"/>
    <property type="match status" value="1"/>
</dbReference>
<dbReference type="Gene3D" id="3.30.420.110">
    <property type="entry name" value="MutS, connector domain"/>
    <property type="match status" value="1"/>
</dbReference>
<dbReference type="PIRSF" id="PIRSF037677">
    <property type="entry name" value="DNA_mis_repair_Msh6"/>
    <property type="match status" value="1"/>
</dbReference>
<sequence length="1073" mass="119804">MFVFPTRFFVKCLRNNQAQGFRGLDTASRWSLLLRLRVRRTLSAQHASEGLSIGVSTPLLRHWAATRRRYPQYVLLYQVGDFFECFKEDAVTLSEALGVALTRRGVGKDATPMAGIPVRSLDAHLYRLIQAGLRVALCEQIEPVPHQARRLIQRRVTRLVTPGTYVDSLHASTENNFLVSIALPLRPYRFLESQDTGHASEIAANGDWCLPSNGQHWLEEENASSYYGVSWIDLSTGNEVNCSLESVETIAESLSRLQPREVLLRGAHGRASCLLSTHTALGRAIPDHCLISHYEDLSNSVATEEHSLGDVTFQERSAVEALLSYVQYIREPSKESVVSTIAPCSPESPLRSVESSLKIVPVVKRFETHKFMRMDASTRRALELHRSWRDSSSRHGSLLAAIDATVTAPGARLLSMRLSCPLMDPDAIDGRLDAVEFFVKHRAMARELRKNLQKVLDIERTAQRIALSSRSANAVGEPTQVDEHHRQNLLDYVTGATATAQMQTQIRDLIALGETLGRSLHIRDCVWKPYAGSLDHHAPCVQAIQKQMERICCDHTYATIASAFVDISDPSSATAEVRQCRTEVTPGLGEHFMPNDSASPKVRSHAFENRQVSKSRPNRSQFGAIREGFSTELDGVRLEWEQANRSISTLEQFYRQLFGLRTLRVRSNNVLGWYLELTRREASRHSLFRQAQIHGKWEQLTPDILGSSDQKFIIEDTSVNATNSGYDLANDAVRRLGETRNTVRFRTRLLERLEAQRIRAESRFIRIQQDVLFELSRQCTVDANARTQIRETAAALSELDVAAGLAQVAHEYHYVRPILHPIDRENPRCIIHIVNGRHPTVERSVQNFVPNSCYLEITNREETASPSLLLLTSANASGKSTYLRQVALITILAQIGSFVPADFCELHPADCVFARVGAASGDDLLSARSTFFLEMEETATILHRATPRSLVVLDEVGRGTSSEDGMAIGEAVATALAPRCRTLFATHYHEISRKIQEPSHPVSKRTRCMTTKVERDSESQALTFSYRLCDGVASSSFGIEVARLAGLPEPVLRHAESIIKSNGPRASSVTLPS</sequence>
<dbReference type="EMBL" id="VWRR01000004">
    <property type="protein sequence ID" value="KAF6004202.1"/>
    <property type="molecule type" value="Genomic_DNA"/>
</dbReference>
<accession>A0A7J7IM64</accession>
<dbReference type="OrthoDB" id="10252754at2759"/>
<name>A0A7J7IM64_9RHOD</name>
<dbReference type="PANTHER" id="PTHR11361:SF34">
    <property type="entry name" value="DNA MISMATCH REPAIR PROTEIN MSH1, MITOCHONDRIAL"/>
    <property type="match status" value="1"/>
</dbReference>
<dbReference type="Pfam" id="PF05190">
    <property type="entry name" value="MutS_IV"/>
    <property type="match status" value="1"/>
</dbReference>
<dbReference type="InterPro" id="IPR007695">
    <property type="entry name" value="DNA_mismatch_repair_MutS-lik_N"/>
</dbReference>
<dbReference type="InterPro" id="IPR000432">
    <property type="entry name" value="DNA_mismatch_repair_MutS_C"/>
</dbReference>
<dbReference type="GO" id="GO:0140664">
    <property type="term" value="F:ATP-dependent DNA damage sensor activity"/>
    <property type="evidence" value="ECO:0007669"/>
    <property type="project" value="InterPro"/>
</dbReference>
<dbReference type="GO" id="GO:0030983">
    <property type="term" value="F:mismatched DNA binding"/>
    <property type="evidence" value="ECO:0007669"/>
    <property type="project" value="InterPro"/>
</dbReference>
<dbReference type="SUPFAM" id="SSF55271">
    <property type="entry name" value="DNA repair protein MutS, domain I"/>
    <property type="match status" value="1"/>
</dbReference>
<comment type="function">
    <text evidence="7">Component of the post-replicative DNA mismatch repair system (MMR).</text>
</comment>
<feature type="domain" description="DNA mismatch repair proteins mutS family" evidence="8">
    <location>
        <begin position="949"/>
        <end position="965"/>
    </location>
</feature>
<keyword evidence="10" id="KW-1185">Reference proteome</keyword>
<dbReference type="SUPFAM" id="SSF48334">
    <property type="entry name" value="DNA repair protein MutS, domain III"/>
    <property type="match status" value="1"/>
</dbReference>